<dbReference type="EMBL" id="JBHUMP010000038">
    <property type="protein sequence ID" value="MFD2741664.1"/>
    <property type="molecule type" value="Genomic_DNA"/>
</dbReference>
<organism evidence="4 5">
    <name type="scientific">Sulfitobacter aestuarii</name>
    <dbReference type="NCBI Taxonomy" id="2161676"/>
    <lineage>
        <taxon>Bacteria</taxon>
        <taxon>Pseudomonadati</taxon>
        <taxon>Pseudomonadota</taxon>
        <taxon>Alphaproteobacteria</taxon>
        <taxon>Rhodobacterales</taxon>
        <taxon>Roseobacteraceae</taxon>
        <taxon>Sulfitobacter</taxon>
    </lineage>
</organism>
<dbReference type="SUPFAM" id="SSF53756">
    <property type="entry name" value="UDP-Glycosyltransferase/glycogen phosphorylase"/>
    <property type="match status" value="1"/>
</dbReference>
<feature type="domain" description="DUF1972" evidence="3">
    <location>
        <begin position="6"/>
        <end position="177"/>
    </location>
</feature>
<evidence type="ECO:0000313" key="5">
    <source>
        <dbReference type="Proteomes" id="UP001597474"/>
    </source>
</evidence>
<dbReference type="Gene3D" id="3.40.50.2000">
    <property type="entry name" value="Glycogen Phosphorylase B"/>
    <property type="match status" value="2"/>
</dbReference>
<keyword evidence="1" id="KW-0808">Transferase</keyword>
<comment type="caution">
    <text evidence="4">The sequence shown here is derived from an EMBL/GenBank/DDBJ whole genome shotgun (WGS) entry which is preliminary data.</text>
</comment>
<name>A0ABW5U703_9RHOB</name>
<reference evidence="5" key="1">
    <citation type="journal article" date="2019" name="Int. J. Syst. Evol. Microbiol.">
        <title>The Global Catalogue of Microorganisms (GCM) 10K type strain sequencing project: providing services to taxonomists for standard genome sequencing and annotation.</title>
        <authorList>
            <consortium name="The Broad Institute Genomics Platform"/>
            <consortium name="The Broad Institute Genome Sequencing Center for Infectious Disease"/>
            <person name="Wu L."/>
            <person name="Ma J."/>
        </authorList>
    </citation>
    <scope>NUCLEOTIDE SEQUENCE [LARGE SCALE GENOMIC DNA]</scope>
    <source>
        <strain evidence="5">TISTR 2562</strain>
    </source>
</reference>
<evidence type="ECO:0000259" key="2">
    <source>
        <dbReference type="Pfam" id="PF00534"/>
    </source>
</evidence>
<evidence type="ECO:0000259" key="3">
    <source>
        <dbReference type="Pfam" id="PF09314"/>
    </source>
</evidence>
<dbReference type="Pfam" id="PF09314">
    <property type="entry name" value="DUF1972"/>
    <property type="match status" value="1"/>
</dbReference>
<dbReference type="Pfam" id="PF00534">
    <property type="entry name" value="Glycos_transf_1"/>
    <property type="match status" value="1"/>
</dbReference>
<dbReference type="PANTHER" id="PTHR46401">
    <property type="entry name" value="GLYCOSYLTRANSFERASE WBBK-RELATED"/>
    <property type="match status" value="1"/>
</dbReference>
<sequence>MKENRIAILGTVGVPGSYGGFETLAQNLVEFHRANAHESDLAVYCSAKAFQKQPKTFGTARLRYIRLDANGPQSIAYDVLSLFDAIRQGDNQLLLLGVSGALALPIVRLVSRARIVTNIDGIEWKREKWKGLAKVILRASEWAAVRFSHGVIADNQAIADYVTKTYGRPCAVIPYGGDHARDAEPDRAATANLPDSYALALCRIEPENNVSMILEAYEDLDTPLVFVGNWDKSDYGRALKENYKEHPNIIIHEPVYEARSLRAIRDNATLYLHGHSAGGTNPALVEMMHFGIPILAHGCFFNRYTTEDKARYFRSAAELAEQIRRLSKEEGERIGSDMAEIGERRYTWNQIGHSYFDLLKDRH</sequence>
<dbReference type="InterPro" id="IPR001296">
    <property type="entry name" value="Glyco_trans_1"/>
</dbReference>
<dbReference type="Proteomes" id="UP001597474">
    <property type="component" value="Unassembled WGS sequence"/>
</dbReference>
<feature type="domain" description="Glycosyl transferase family 1" evidence="2">
    <location>
        <begin position="193"/>
        <end position="332"/>
    </location>
</feature>
<dbReference type="PANTHER" id="PTHR46401:SF2">
    <property type="entry name" value="GLYCOSYLTRANSFERASE WBBK-RELATED"/>
    <property type="match status" value="1"/>
</dbReference>
<dbReference type="RefSeq" id="WP_386376091.1">
    <property type="nucleotide sequence ID" value="NZ_JBHUMP010000038.1"/>
</dbReference>
<gene>
    <name evidence="4" type="ORF">ACFSUD_19055</name>
</gene>
<protein>
    <submittedName>
        <fullName evidence="4">DUF1972 domain-containing protein</fullName>
    </submittedName>
</protein>
<proteinExistence type="predicted"/>
<dbReference type="InterPro" id="IPR015393">
    <property type="entry name" value="DUF1972"/>
</dbReference>
<keyword evidence="5" id="KW-1185">Reference proteome</keyword>
<evidence type="ECO:0000313" key="4">
    <source>
        <dbReference type="EMBL" id="MFD2741664.1"/>
    </source>
</evidence>
<accession>A0ABW5U703</accession>
<evidence type="ECO:0000256" key="1">
    <source>
        <dbReference type="ARBA" id="ARBA00022679"/>
    </source>
</evidence>